<feature type="compositionally biased region" description="Low complexity" evidence="1">
    <location>
        <begin position="8"/>
        <end position="20"/>
    </location>
</feature>
<feature type="compositionally biased region" description="Basic and acidic residues" evidence="1">
    <location>
        <begin position="43"/>
        <end position="56"/>
    </location>
</feature>
<sequence length="559" mass="63576">MPSTTRASQSKTNRSSVRSSNKSKKKTPRNKKTTSKTTTGDSATDRFDADNNHNPDENEDNEFHDETNQQTSGTAPKSKSKPSIFQSRFPDLELDTFEQQLNSWTIVKLQEAILQQDSRRSTAPKEIKDLVKVVRMEFEKRILMIALMAGVPEIVIWNLVGIGKKKVKANPWIRFLTFCVKCLGQQLPDRDDKDAWTKQNQEMADIWHSLSKDQQSVFKDPYFFALANLPDYSNASLGEHDEHNNDVNENKNENGVNLTNFDTVTPSPTIHKLSEEDKAKYQPLFKDLVNVEKVHLCHGKPESSPSIATLQKRSLIAVRKAHHDFSVVCQQNQISYYLTSASCGGLNGWSQTFSNNVKFAEWALDVKHIPDKFRTYVHGLDAAKEIEGKVPQASDRRKSQLGRMLNALLKPYGHDTFPKLDDPAQRMNRKGWELKIVQKPGSLLKPEELLRGHRGVTDAMVQAWIKDIENGLFLIETKVAEDGETSQNDHQDESQQSGGPMQEQRSKQKKKRSGKHQKSKEPTQKRHKTNKQPLEAEDDDSDSNTMSSDSSEEEEEEFE</sequence>
<dbReference type="OrthoDB" id="2513205at2759"/>
<organism evidence="3">
    <name type="scientific">Melampsora larici-populina (strain 98AG31 / pathotype 3-4-7)</name>
    <name type="common">Poplar leaf rust fungus</name>
    <dbReference type="NCBI Taxonomy" id="747676"/>
    <lineage>
        <taxon>Eukaryota</taxon>
        <taxon>Fungi</taxon>
        <taxon>Dikarya</taxon>
        <taxon>Basidiomycota</taxon>
        <taxon>Pucciniomycotina</taxon>
        <taxon>Pucciniomycetes</taxon>
        <taxon>Pucciniales</taxon>
        <taxon>Melampsoraceae</taxon>
        <taxon>Melampsora</taxon>
    </lineage>
</organism>
<dbReference type="VEuPathDB" id="FungiDB:MELLADRAFT_87056"/>
<name>F4R4D2_MELLP</name>
<feature type="region of interest" description="Disordered" evidence="1">
    <location>
        <begin position="1"/>
        <end position="84"/>
    </location>
</feature>
<feature type="compositionally biased region" description="Acidic residues" evidence="1">
    <location>
        <begin position="550"/>
        <end position="559"/>
    </location>
</feature>
<feature type="compositionally biased region" description="Basic and acidic residues" evidence="1">
    <location>
        <begin position="238"/>
        <end position="252"/>
    </location>
</feature>
<feature type="compositionally biased region" description="Basic residues" evidence="1">
    <location>
        <begin position="21"/>
        <end position="34"/>
    </location>
</feature>
<dbReference type="AlphaFoldDB" id="F4R4D2"/>
<dbReference type="RefSeq" id="XP_007403730.1">
    <property type="nucleotide sequence ID" value="XM_007403668.1"/>
</dbReference>
<accession>F4R4D2</accession>
<feature type="compositionally biased region" description="Basic residues" evidence="1">
    <location>
        <begin position="507"/>
        <end position="518"/>
    </location>
</feature>
<dbReference type="Proteomes" id="UP000001072">
    <property type="component" value="Unassembled WGS sequence"/>
</dbReference>
<evidence type="ECO:0000313" key="2">
    <source>
        <dbReference type="EMBL" id="EGG12792.1"/>
    </source>
</evidence>
<dbReference type="HOGENOM" id="CLU_025212_3_2_1"/>
<dbReference type="GeneID" id="18934384"/>
<protein>
    <submittedName>
        <fullName evidence="2">Uncharacterized protein</fullName>
    </submittedName>
</protein>
<feature type="region of interest" description="Disordered" evidence="1">
    <location>
        <begin position="482"/>
        <end position="559"/>
    </location>
</feature>
<evidence type="ECO:0000256" key="1">
    <source>
        <dbReference type="SAM" id="MobiDB-lite"/>
    </source>
</evidence>
<proteinExistence type="predicted"/>
<dbReference type="EMBL" id="GL883090">
    <property type="protein sequence ID" value="EGG12792.1"/>
    <property type="molecule type" value="Genomic_DNA"/>
</dbReference>
<evidence type="ECO:0000313" key="3">
    <source>
        <dbReference type="Proteomes" id="UP000001072"/>
    </source>
</evidence>
<keyword evidence="3" id="KW-1185">Reference proteome</keyword>
<reference evidence="3" key="1">
    <citation type="journal article" date="2011" name="Proc. Natl. Acad. Sci. U.S.A.">
        <title>Obligate biotrophy features unraveled by the genomic analysis of rust fungi.</title>
        <authorList>
            <person name="Duplessis S."/>
            <person name="Cuomo C.A."/>
            <person name="Lin Y.-C."/>
            <person name="Aerts A."/>
            <person name="Tisserant E."/>
            <person name="Veneault-Fourrey C."/>
            <person name="Joly D.L."/>
            <person name="Hacquard S."/>
            <person name="Amselem J."/>
            <person name="Cantarel B.L."/>
            <person name="Chiu R."/>
            <person name="Coutinho P.M."/>
            <person name="Feau N."/>
            <person name="Field M."/>
            <person name="Frey P."/>
            <person name="Gelhaye E."/>
            <person name="Goldberg J."/>
            <person name="Grabherr M.G."/>
            <person name="Kodira C.D."/>
            <person name="Kohler A."/>
            <person name="Kuees U."/>
            <person name="Lindquist E.A."/>
            <person name="Lucas S.M."/>
            <person name="Mago R."/>
            <person name="Mauceli E."/>
            <person name="Morin E."/>
            <person name="Murat C."/>
            <person name="Pangilinan J.L."/>
            <person name="Park R."/>
            <person name="Pearson M."/>
            <person name="Quesneville H."/>
            <person name="Rouhier N."/>
            <person name="Sakthikumar S."/>
            <person name="Salamov A.A."/>
            <person name="Schmutz J."/>
            <person name="Selles B."/>
            <person name="Shapiro H."/>
            <person name="Tanguay P."/>
            <person name="Tuskan G.A."/>
            <person name="Henrissat B."/>
            <person name="Van de Peer Y."/>
            <person name="Rouze P."/>
            <person name="Ellis J.G."/>
            <person name="Dodds P.N."/>
            <person name="Schein J.E."/>
            <person name="Zhong S."/>
            <person name="Hamelin R.C."/>
            <person name="Grigoriev I.V."/>
            <person name="Szabo L.J."/>
            <person name="Martin F."/>
        </authorList>
    </citation>
    <scope>NUCLEOTIDE SEQUENCE [LARGE SCALE GENOMIC DNA]</scope>
    <source>
        <strain evidence="3">98AG31 / pathotype 3-4-7</strain>
    </source>
</reference>
<dbReference type="KEGG" id="mlr:MELLADRAFT_87056"/>
<feature type="region of interest" description="Disordered" evidence="1">
    <location>
        <begin position="237"/>
        <end position="261"/>
    </location>
</feature>
<feature type="compositionally biased region" description="Polar residues" evidence="1">
    <location>
        <begin position="69"/>
        <end position="84"/>
    </location>
</feature>
<gene>
    <name evidence="2" type="ORF">MELLADRAFT_87056</name>
</gene>
<dbReference type="InParanoid" id="F4R4D2"/>